<name>A0AAE0H1B5_9CHLO</name>
<dbReference type="Proteomes" id="UP001190700">
    <property type="component" value="Unassembled WGS sequence"/>
</dbReference>
<dbReference type="EMBL" id="LGRX02000615">
    <property type="protein sequence ID" value="KAK3288072.1"/>
    <property type="molecule type" value="Genomic_DNA"/>
</dbReference>
<accession>A0AAE0H1B5</accession>
<organism evidence="2 3">
    <name type="scientific">Cymbomonas tetramitiformis</name>
    <dbReference type="NCBI Taxonomy" id="36881"/>
    <lineage>
        <taxon>Eukaryota</taxon>
        <taxon>Viridiplantae</taxon>
        <taxon>Chlorophyta</taxon>
        <taxon>Pyramimonadophyceae</taxon>
        <taxon>Pyramimonadales</taxon>
        <taxon>Pyramimonadaceae</taxon>
        <taxon>Cymbomonas</taxon>
    </lineage>
</organism>
<dbReference type="CDD" id="cd09917">
    <property type="entry name" value="F-box_SF"/>
    <property type="match status" value="1"/>
</dbReference>
<proteinExistence type="predicted"/>
<dbReference type="InterPro" id="IPR032675">
    <property type="entry name" value="LRR_dom_sf"/>
</dbReference>
<dbReference type="SUPFAM" id="SSF52047">
    <property type="entry name" value="RNI-like"/>
    <property type="match status" value="1"/>
</dbReference>
<evidence type="ECO:0000313" key="3">
    <source>
        <dbReference type="Proteomes" id="UP001190700"/>
    </source>
</evidence>
<dbReference type="GO" id="GO:0019005">
    <property type="term" value="C:SCF ubiquitin ligase complex"/>
    <property type="evidence" value="ECO:0007669"/>
    <property type="project" value="TreeGrafter"/>
</dbReference>
<evidence type="ECO:0000256" key="1">
    <source>
        <dbReference type="ARBA" id="ARBA00004430"/>
    </source>
</evidence>
<dbReference type="AlphaFoldDB" id="A0AAE0H1B5"/>
<dbReference type="GO" id="GO:0031146">
    <property type="term" value="P:SCF-dependent proteasomal ubiquitin-dependent protein catabolic process"/>
    <property type="evidence" value="ECO:0007669"/>
    <property type="project" value="TreeGrafter"/>
</dbReference>
<evidence type="ECO:0008006" key="4">
    <source>
        <dbReference type="Google" id="ProtNLM"/>
    </source>
</evidence>
<dbReference type="GO" id="GO:0005930">
    <property type="term" value="C:axoneme"/>
    <property type="evidence" value="ECO:0007669"/>
    <property type="project" value="UniProtKB-SubCell"/>
</dbReference>
<keyword evidence="3" id="KW-1185">Reference proteome</keyword>
<protein>
    <recommendedName>
        <fullName evidence="4">F-box domain-containing protein</fullName>
    </recommendedName>
</protein>
<sequence>MSFFRLSEQVQELIFTFLPLSDIARTACSCKDLRNVAHLSLARIPTLDVTPYGRKADSVVRFASLRCYGLNRLQAPFSNVRDSSMGSLLAAAPDISVFNMQSCRYISGLALSCIAERCNQLCVLDLKGCKNIRDSELRKVLSASCANSLTDLNLSSTPITDHGVAGLWLCNRLERVNLGIEPDSGISPDLVTDDGILQWIRGPNRESENPHPLRCLILRGRKAVSTASVEVLAKACLGLEELDLRLVSVLPRHLTAISLSDLSKSLRQLRLFGEDSVDDHALCAAAPKLPSLEVLGLGNAKVSNHGMVALARCERLRELYVIRNNLITTQGITELVLKSSSLQLVHLIRITAPVCDAFRSVCPG</sequence>
<dbReference type="Gene3D" id="3.80.10.10">
    <property type="entry name" value="Ribonuclease Inhibitor"/>
    <property type="match status" value="2"/>
</dbReference>
<evidence type="ECO:0000313" key="2">
    <source>
        <dbReference type="EMBL" id="KAK3288072.1"/>
    </source>
</evidence>
<comment type="caution">
    <text evidence="2">The sequence shown here is derived from an EMBL/GenBank/DDBJ whole genome shotgun (WGS) entry which is preliminary data.</text>
</comment>
<reference evidence="2 3" key="1">
    <citation type="journal article" date="2015" name="Genome Biol. Evol.">
        <title>Comparative Genomics of a Bacterivorous Green Alga Reveals Evolutionary Causalities and Consequences of Phago-Mixotrophic Mode of Nutrition.</title>
        <authorList>
            <person name="Burns J.A."/>
            <person name="Paasch A."/>
            <person name="Narechania A."/>
            <person name="Kim E."/>
        </authorList>
    </citation>
    <scope>NUCLEOTIDE SEQUENCE [LARGE SCALE GENOMIC DNA]</scope>
    <source>
        <strain evidence="2 3">PLY_AMNH</strain>
    </source>
</reference>
<dbReference type="PANTHER" id="PTHR13318">
    <property type="entry name" value="PARTNER OF PAIRED, ISOFORM B-RELATED"/>
    <property type="match status" value="1"/>
</dbReference>
<gene>
    <name evidence="2" type="ORF">CYMTET_4442</name>
</gene>
<comment type="subcellular location">
    <subcellularLocation>
        <location evidence="1">Cytoplasm</location>
        <location evidence="1">Cytoskeleton</location>
        <location evidence="1">Cilium axoneme</location>
    </subcellularLocation>
</comment>